<accession>W7DR25</accession>
<comment type="caution">
    <text evidence="1">The sequence shown here is derived from an EMBL/GenBank/DDBJ whole genome shotgun (WGS) entry which is preliminary data.</text>
</comment>
<dbReference type="AlphaFoldDB" id="W7DR25"/>
<evidence type="ECO:0000313" key="2">
    <source>
        <dbReference type="Proteomes" id="UP000019241"/>
    </source>
</evidence>
<proteinExistence type="predicted"/>
<dbReference type="EMBL" id="AODM01000002">
    <property type="protein sequence ID" value="EUJ65521.1"/>
    <property type="molecule type" value="Genomic_DNA"/>
</dbReference>
<reference evidence="1 2" key="1">
    <citation type="submission" date="2012-12" db="EMBL/GenBank/DDBJ databases">
        <title>Novel taxa of Listeriaceae from agricultural environments in the United States.</title>
        <authorList>
            <person name="den Bakker H.C."/>
            <person name="Allred A."/>
            <person name="Warchocki S."/>
            <person name="Wright E.M."/>
            <person name="Burrell A."/>
            <person name="Nightingale K.K."/>
            <person name="Kephart D."/>
            <person name="Wiedmann M."/>
        </authorList>
    </citation>
    <scope>NUCLEOTIDE SEQUENCE [LARGE SCALE GENOMIC DNA]</scope>
    <source>
        <strain evidence="1 2">FSL S10-1203</strain>
    </source>
</reference>
<dbReference type="Proteomes" id="UP000019241">
    <property type="component" value="Unassembled WGS sequence"/>
</dbReference>
<sequence length="83" mass="9974">MLAQISDIQKMYDLSDAYFTRSYQDDKTLIITPYLAEELLEKLAFKKASLQIFSEQNEVFNALSYYSNCEERPRFPLYFQKYF</sequence>
<evidence type="ECO:0000313" key="1">
    <source>
        <dbReference type="EMBL" id="EUJ65521.1"/>
    </source>
</evidence>
<gene>
    <name evidence="1" type="ORF">MCOL2_00640</name>
</gene>
<organism evidence="1 2">
    <name type="scientific">Listeria fleischmannii FSL S10-1203</name>
    <dbReference type="NCBI Taxonomy" id="1265822"/>
    <lineage>
        <taxon>Bacteria</taxon>
        <taxon>Bacillati</taxon>
        <taxon>Bacillota</taxon>
        <taxon>Bacilli</taxon>
        <taxon>Bacillales</taxon>
        <taxon>Listeriaceae</taxon>
        <taxon>Listeria</taxon>
    </lineage>
</organism>
<protein>
    <submittedName>
        <fullName evidence="1">Uncharacterized protein</fullName>
    </submittedName>
</protein>
<name>W7DR25_9LIST</name>